<evidence type="ECO:0000256" key="4">
    <source>
        <dbReference type="SAM" id="MobiDB-lite"/>
    </source>
</evidence>
<evidence type="ECO:0000313" key="8">
    <source>
        <dbReference type="Proteomes" id="UP001321486"/>
    </source>
</evidence>
<evidence type="ECO:0000256" key="5">
    <source>
        <dbReference type="SAM" id="Phobius"/>
    </source>
</evidence>
<keyword evidence="2" id="KW-0813">Transport</keyword>
<proteinExistence type="predicted"/>
<keyword evidence="8" id="KW-1185">Reference proteome</keyword>
<evidence type="ECO:0000313" key="7">
    <source>
        <dbReference type="EMBL" id="BDZ50011.1"/>
    </source>
</evidence>
<dbReference type="PANTHER" id="PTHR43163">
    <property type="entry name" value="DIPEPTIDE TRANSPORT SYSTEM PERMEASE PROTEIN DPPB-RELATED"/>
    <property type="match status" value="1"/>
</dbReference>
<dbReference type="RefSeq" id="WP_350271683.1">
    <property type="nucleotide sequence ID" value="NZ_AP027732.1"/>
</dbReference>
<feature type="transmembrane region" description="Helical" evidence="5">
    <location>
        <begin position="12"/>
        <end position="31"/>
    </location>
</feature>
<organism evidence="7 8">
    <name type="scientific">Frondihabitans sucicola</name>
    <dbReference type="NCBI Taxonomy" id="1268041"/>
    <lineage>
        <taxon>Bacteria</taxon>
        <taxon>Bacillati</taxon>
        <taxon>Actinomycetota</taxon>
        <taxon>Actinomycetes</taxon>
        <taxon>Micrococcales</taxon>
        <taxon>Microbacteriaceae</taxon>
        <taxon>Frondihabitans</taxon>
    </lineage>
</organism>
<dbReference type="Proteomes" id="UP001321486">
    <property type="component" value="Chromosome"/>
</dbReference>
<dbReference type="PANTHER" id="PTHR43163:SF6">
    <property type="entry name" value="DIPEPTIDE TRANSPORT SYSTEM PERMEASE PROTEIN DPPB-RELATED"/>
    <property type="match status" value="1"/>
</dbReference>
<evidence type="ECO:0000259" key="6">
    <source>
        <dbReference type="Pfam" id="PF19300"/>
    </source>
</evidence>
<dbReference type="InterPro" id="IPR045621">
    <property type="entry name" value="BPD_transp_1_N"/>
</dbReference>
<keyword evidence="3" id="KW-1003">Cell membrane</keyword>
<reference evidence="8" key="1">
    <citation type="journal article" date="2019" name="Int. J. Syst. Evol. Microbiol.">
        <title>The Global Catalogue of Microorganisms (GCM) 10K type strain sequencing project: providing services to taxonomists for standard genome sequencing and annotation.</title>
        <authorList>
            <consortium name="The Broad Institute Genomics Platform"/>
            <consortium name="The Broad Institute Genome Sequencing Center for Infectious Disease"/>
            <person name="Wu L."/>
            <person name="Ma J."/>
        </authorList>
    </citation>
    <scope>NUCLEOTIDE SEQUENCE [LARGE SCALE GENOMIC DNA]</scope>
    <source>
        <strain evidence="8">NBRC 108728</strain>
    </source>
</reference>
<feature type="transmembrane region" description="Helical" evidence="5">
    <location>
        <begin position="106"/>
        <end position="126"/>
    </location>
</feature>
<dbReference type="EMBL" id="AP027732">
    <property type="protein sequence ID" value="BDZ50011.1"/>
    <property type="molecule type" value="Genomic_DNA"/>
</dbReference>
<comment type="subcellular location">
    <subcellularLocation>
        <location evidence="1">Cell membrane</location>
        <topology evidence="1">Multi-pass membrane protein</topology>
    </subcellularLocation>
</comment>
<feature type="domain" description="ABC transporter type 1 GsiC-like N-terminal" evidence="6">
    <location>
        <begin position="6"/>
        <end position="105"/>
    </location>
</feature>
<name>A0ABM8GNK2_9MICO</name>
<keyword evidence="5" id="KW-0472">Membrane</keyword>
<dbReference type="Pfam" id="PF19300">
    <property type="entry name" value="BPD_transp_1_N"/>
    <property type="match status" value="1"/>
</dbReference>
<evidence type="ECO:0000256" key="1">
    <source>
        <dbReference type="ARBA" id="ARBA00004651"/>
    </source>
</evidence>
<keyword evidence="5" id="KW-0812">Transmembrane</keyword>
<evidence type="ECO:0000256" key="3">
    <source>
        <dbReference type="ARBA" id="ARBA00022475"/>
    </source>
</evidence>
<gene>
    <name evidence="7" type="ORF">GCM10025867_22520</name>
</gene>
<protein>
    <recommendedName>
        <fullName evidence="6">ABC transporter type 1 GsiC-like N-terminal domain-containing protein</fullName>
    </recommendedName>
</protein>
<accession>A0ABM8GNK2</accession>
<feature type="region of interest" description="Disordered" evidence="4">
    <location>
        <begin position="136"/>
        <end position="156"/>
    </location>
</feature>
<keyword evidence="5" id="KW-1133">Transmembrane helix</keyword>
<evidence type="ECO:0000256" key="2">
    <source>
        <dbReference type="ARBA" id="ARBA00022448"/>
    </source>
</evidence>
<sequence>MTLAALRWLAGRVVGAVIVLWAVATLIFFAIRLVPGDPAEAILGGPGSQASAAALALVREQYGLDQPLVVQYGQQLGRLATGNLGTSYSLKQSVASVLGAQLPPTMLLAAVSLVVAWLLAIAVAWWSSGGGRIANSSLRPSKSSPRPFPTSCSRAS</sequence>